<organism evidence="4 5">
    <name type="scientific">Emericellopsis atlantica</name>
    <dbReference type="NCBI Taxonomy" id="2614577"/>
    <lineage>
        <taxon>Eukaryota</taxon>
        <taxon>Fungi</taxon>
        <taxon>Dikarya</taxon>
        <taxon>Ascomycota</taxon>
        <taxon>Pezizomycotina</taxon>
        <taxon>Sordariomycetes</taxon>
        <taxon>Hypocreomycetidae</taxon>
        <taxon>Hypocreales</taxon>
        <taxon>Bionectriaceae</taxon>
        <taxon>Emericellopsis</taxon>
    </lineage>
</organism>
<dbReference type="PANTHER" id="PTHR37013:SF3">
    <property type="entry name" value="INTEGRAL MEMBRANE PROTEIN (AFU_ORTHOLOGUE AFUA_1G05950)"/>
    <property type="match status" value="1"/>
</dbReference>
<sequence length="400" mass="44955">MQAPKGDKGVVNGPPVEGALGYIVIVFDCIAIYNTIELTFIIWGYFKRHSGLYFWSFIVATYGILLYAVGFILKTKSNPHHPSPYIYVTFIVLGWMAMVTGQSMVLYSRLHLVLRDSDKLRWILYMIIFNAITMHIPTATMAYGANSDDYAAFVSVYSVYEKIQVTVFFLQELIISSFYIMETIKMARLQSELQQQNRKRSRRLMLYLITINVIIILLDCTILGLEYANRYALQTSWKGLVYSVKLKIEFPILNRLKEMATGCRESSSNPSGADGVADSSWRSPDWSTNGRAHHKHSGGSSQAGANMTPREHVYQGRRDTMYNAYASSGNESQEDVERHSQNDTSGGSGVVLPTEMMVEMQNRSEMDAARGETPIRPNTCEGTPSTRQVEGADTSTIGRS</sequence>
<evidence type="ECO:0000313" key="4">
    <source>
        <dbReference type="EMBL" id="KAG9250350.1"/>
    </source>
</evidence>
<gene>
    <name evidence="4" type="ORF">F5Z01DRAFT_377228</name>
</gene>
<reference evidence="4" key="1">
    <citation type="journal article" date="2021" name="IMA Fungus">
        <title>Genomic characterization of three marine fungi, including Emericellopsis atlantica sp. nov. with signatures of a generalist lifestyle and marine biomass degradation.</title>
        <authorList>
            <person name="Hagestad O.C."/>
            <person name="Hou L."/>
            <person name="Andersen J.H."/>
            <person name="Hansen E.H."/>
            <person name="Altermark B."/>
            <person name="Li C."/>
            <person name="Kuhnert E."/>
            <person name="Cox R.J."/>
            <person name="Crous P.W."/>
            <person name="Spatafora J.W."/>
            <person name="Lail K."/>
            <person name="Amirebrahimi M."/>
            <person name="Lipzen A."/>
            <person name="Pangilinan J."/>
            <person name="Andreopoulos W."/>
            <person name="Hayes R.D."/>
            <person name="Ng V."/>
            <person name="Grigoriev I.V."/>
            <person name="Jackson S.A."/>
            <person name="Sutton T.D.S."/>
            <person name="Dobson A.D.W."/>
            <person name="Rama T."/>
        </authorList>
    </citation>
    <scope>NUCLEOTIDE SEQUENCE</scope>
    <source>
        <strain evidence="4">TS7</strain>
    </source>
</reference>
<evidence type="ECO:0000256" key="2">
    <source>
        <dbReference type="SAM" id="Phobius"/>
    </source>
</evidence>
<accession>A0A9P8CKW0</accession>
<keyword evidence="2" id="KW-0812">Transmembrane</keyword>
<feature type="transmembrane region" description="Helical" evidence="2">
    <location>
        <begin position="204"/>
        <end position="225"/>
    </location>
</feature>
<dbReference type="EMBL" id="MU251279">
    <property type="protein sequence ID" value="KAG9250350.1"/>
    <property type="molecule type" value="Genomic_DNA"/>
</dbReference>
<dbReference type="OrthoDB" id="405906at2759"/>
<name>A0A9P8CKW0_9HYPO</name>
<keyword evidence="5" id="KW-1185">Reference proteome</keyword>
<keyword evidence="2" id="KW-0472">Membrane</keyword>
<feature type="transmembrane region" description="Helical" evidence="2">
    <location>
        <begin position="20"/>
        <end position="45"/>
    </location>
</feature>
<comment type="caution">
    <text evidence="4">The sequence shown here is derived from an EMBL/GenBank/DDBJ whole genome shotgun (WGS) entry which is preliminary data.</text>
</comment>
<dbReference type="AlphaFoldDB" id="A0A9P8CKW0"/>
<dbReference type="Proteomes" id="UP000887229">
    <property type="component" value="Unassembled WGS sequence"/>
</dbReference>
<feature type="transmembrane region" description="Helical" evidence="2">
    <location>
        <begin position="122"/>
        <end position="143"/>
    </location>
</feature>
<feature type="transmembrane region" description="Helical" evidence="2">
    <location>
        <begin position="85"/>
        <end position="110"/>
    </location>
</feature>
<dbReference type="Pfam" id="PF24802">
    <property type="entry name" value="DUF7703"/>
    <property type="match status" value="1"/>
</dbReference>
<dbReference type="PANTHER" id="PTHR37013">
    <property type="entry name" value="INTEGRAL MEMBRANE PROTEIN (AFU_ORTHOLOGUE AFUA_1G05950)-RELATED"/>
    <property type="match status" value="1"/>
</dbReference>
<feature type="region of interest" description="Disordered" evidence="1">
    <location>
        <begin position="263"/>
        <end position="308"/>
    </location>
</feature>
<feature type="compositionally biased region" description="Polar residues" evidence="1">
    <location>
        <begin position="380"/>
        <end position="400"/>
    </location>
</feature>
<keyword evidence="2" id="KW-1133">Transmembrane helix</keyword>
<feature type="transmembrane region" description="Helical" evidence="2">
    <location>
        <begin position="52"/>
        <end position="73"/>
    </location>
</feature>
<dbReference type="GeneID" id="70290297"/>
<evidence type="ECO:0000259" key="3">
    <source>
        <dbReference type="Pfam" id="PF24802"/>
    </source>
</evidence>
<evidence type="ECO:0000313" key="5">
    <source>
        <dbReference type="Proteomes" id="UP000887229"/>
    </source>
</evidence>
<evidence type="ECO:0000256" key="1">
    <source>
        <dbReference type="SAM" id="MobiDB-lite"/>
    </source>
</evidence>
<feature type="compositionally biased region" description="Polar residues" evidence="1">
    <location>
        <begin position="280"/>
        <end position="290"/>
    </location>
</feature>
<feature type="domain" description="DUF7703" evidence="3">
    <location>
        <begin position="21"/>
        <end position="259"/>
    </location>
</feature>
<proteinExistence type="predicted"/>
<protein>
    <submittedName>
        <fullName evidence="4">Integral membrane protein</fullName>
    </submittedName>
</protein>
<dbReference type="InterPro" id="IPR056120">
    <property type="entry name" value="DUF7703"/>
</dbReference>
<feature type="transmembrane region" description="Helical" evidence="2">
    <location>
        <begin position="163"/>
        <end position="184"/>
    </location>
</feature>
<feature type="region of interest" description="Disordered" evidence="1">
    <location>
        <begin position="327"/>
        <end position="400"/>
    </location>
</feature>
<dbReference type="RefSeq" id="XP_046114274.1">
    <property type="nucleotide sequence ID" value="XM_046259394.1"/>
</dbReference>